<dbReference type="InterPro" id="IPR011990">
    <property type="entry name" value="TPR-like_helical_dom_sf"/>
</dbReference>
<proteinExistence type="predicted"/>
<organism evidence="1 2">
    <name type="scientific">Candidatus Fimiplasma intestinipullorum</name>
    <dbReference type="NCBI Taxonomy" id="2840825"/>
    <lineage>
        <taxon>Bacteria</taxon>
        <taxon>Bacillati</taxon>
        <taxon>Bacillota</taxon>
        <taxon>Clostridia</taxon>
        <taxon>Eubacteriales</taxon>
        <taxon>Candidatus Fimiplasma</taxon>
    </lineage>
</organism>
<dbReference type="Proteomes" id="UP000824175">
    <property type="component" value="Unassembled WGS sequence"/>
</dbReference>
<gene>
    <name evidence="1" type="ORF">IAD15_12215</name>
</gene>
<protein>
    <submittedName>
        <fullName evidence="1">Helix-turn-helix transcriptional regulator</fullName>
    </submittedName>
</protein>
<dbReference type="CDD" id="cd00093">
    <property type="entry name" value="HTH_XRE"/>
    <property type="match status" value="1"/>
</dbReference>
<dbReference type="AlphaFoldDB" id="A0A9D1HQS9"/>
<name>A0A9D1HQS9_9FIRM</name>
<evidence type="ECO:0000313" key="1">
    <source>
        <dbReference type="EMBL" id="HIU14808.1"/>
    </source>
</evidence>
<evidence type="ECO:0000313" key="2">
    <source>
        <dbReference type="Proteomes" id="UP000824175"/>
    </source>
</evidence>
<reference evidence="1" key="1">
    <citation type="submission" date="2020-10" db="EMBL/GenBank/DDBJ databases">
        <authorList>
            <person name="Gilroy R."/>
        </authorList>
    </citation>
    <scope>NUCLEOTIDE SEQUENCE</scope>
    <source>
        <strain evidence="1">CHK195-11698</strain>
    </source>
</reference>
<sequence>MNGSILRFWRKLNGYSLKYIADRIPNEYSGISSTSALSRLEFSKSNVSENNLTGFFKVFGLKYSPISDDAAVYFDNLCQEYIQNIFYCRDTNELIERLYQIREKIYFDSRFLTYHAILIHDQLMRNEISNKKELVQILKLLLEFQREFNALQRQIVFDSLALYYKNTDANLSFQYISEAKKQESNIYMSGLVHYHLALIAQKNSFLFEALEAVRKSKAIFDEEMAFERSLCALIEMATLESEIKQFEKANHHFSLAQMAMEQLTLDSFEDIIFNNWIWVDMRTQSYDRMLEKANYMISRYPDIPDYYFYRGWGLAHIDSEKRSAALSSVTKAVDLLAQKDHLSRLEENFKAYVHLYKMILESRASVKTIYSMFEKMLSEFKDMPSYVKAFMLEMYYEYCMTMNDQVKGNKILEELVMIR</sequence>
<dbReference type="SUPFAM" id="SSF48452">
    <property type="entry name" value="TPR-like"/>
    <property type="match status" value="1"/>
</dbReference>
<accession>A0A9D1HQS9</accession>
<dbReference type="EMBL" id="DVMJ01000114">
    <property type="protein sequence ID" value="HIU14808.1"/>
    <property type="molecule type" value="Genomic_DNA"/>
</dbReference>
<reference evidence="1" key="2">
    <citation type="journal article" date="2021" name="PeerJ">
        <title>Extensive microbial diversity within the chicken gut microbiome revealed by metagenomics and culture.</title>
        <authorList>
            <person name="Gilroy R."/>
            <person name="Ravi A."/>
            <person name="Getino M."/>
            <person name="Pursley I."/>
            <person name="Horton D.L."/>
            <person name="Alikhan N.F."/>
            <person name="Baker D."/>
            <person name="Gharbi K."/>
            <person name="Hall N."/>
            <person name="Watson M."/>
            <person name="Adriaenssens E.M."/>
            <person name="Foster-Nyarko E."/>
            <person name="Jarju S."/>
            <person name="Secka A."/>
            <person name="Antonio M."/>
            <person name="Oren A."/>
            <person name="Chaudhuri R.R."/>
            <person name="La Ragione R."/>
            <person name="Hildebrand F."/>
            <person name="Pallen M.J."/>
        </authorList>
    </citation>
    <scope>NUCLEOTIDE SEQUENCE</scope>
    <source>
        <strain evidence="1">CHK195-11698</strain>
    </source>
</reference>
<dbReference type="Gene3D" id="1.25.40.10">
    <property type="entry name" value="Tetratricopeptide repeat domain"/>
    <property type="match status" value="1"/>
</dbReference>
<dbReference type="InterPro" id="IPR001387">
    <property type="entry name" value="Cro/C1-type_HTH"/>
</dbReference>
<comment type="caution">
    <text evidence="1">The sequence shown here is derived from an EMBL/GenBank/DDBJ whole genome shotgun (WGS) entry which is preliminary data.</text>
</comment>